<proteinExistence type="inferred from homology"/>
<dbReference type="PANTHER" id="PTHR43179:SF12">
    <property type="entry name" value="GALACTOFURANOSYLTRANSFERASE GLFT2"/>
    <property type="match status" value="1"/>
</dbReference>
<comment type="similarity">
    <text evidence="1">Belongs to the glycosyltransferase 2 family.</text>
</comment>
<dbReference type="EMBL" id="LBOW01000001">
    <property type="protein sequence ID" value="KKP45410.1"/>
    <property type="molecule type" value="Genomic_DNA"/>
</dbReference>
<organism evidence="5 6">
    <name type="scientific">Candidatus Woesebacteria bacterium GW2011_GWB1_33_22</name>
    <dbReference type="NCBI Taxonomy" id="1618566"/>
    <lineage>
        <taxon>Bacteria</taxon>
        <taxon>Candidatus Woeseibacteriota</taxon>
    </lineage>
</organism>
<accession>A0A0G0C2N2</accession>
<dbReference type="GO" id="GO:0016757">
    <property type="term" value="F:glycosyltransferase activity"/>
    <property type="evidence" value="ECO:0007669"/>
    <property type="project" value="UniProtKB-KW"/>
</dbReference>
<evidence type="ECO:0000259" key="4">
    <source>
        <dbReference type="Pfam" id="PF00535"/>
    </source>
</evidence>
<sequence length="296" mass="33671">MNVSVVIPNINGKSILEKNLPKLFEAVSNPQNRIVEVILVDDGSWDDSVAFINQNYKDKIKLIKHTKNRGFSAAVNTGVRASIGDLLLLINTDVIPDKNFLIPLLPHFKNPKVFAVSTHEKGYGGAKGSFSDGFIQLGMNEETEDAHLSFYVSGGSGVFRKTIWQELGGMDERLLSPFYWEDIDLCFRAAKRGYINLWEPKGQVVHQHESTISKFPKKYVARVKERNQLLMLWKNIHSRNLIKKHLLGLISRSFKHPGYIRIIIMALGRFSIMLKARTKEIKESKVSDETIFAQFQ</sequence>
<keyword evidence="2" id="KW-0328">Glycosyltransferase</keyword>
<name>A0A0G0C2N2_9BACT</name>
<reference evidence="5 6" key="1">
    <citation type="journal article" date="2015" name="Nature">
        <title>rRNA introns, odd ribosomes, and small enigmatic genomes across a large radiation of phyla.</title>
        <authorList>
            <person name="Brown C.T."/>
            <person name="Hug L.A."/>
            <person name="Thomas B.C."/>
            <person name="Sharon I."/>
            <person name="Castelle C.J."/>
            <person name="Singh A."/>
            <person name="Wilkins M.J."/>
            <person name="Williams K.H."/>
            <person name="Banfield J.F."/>
        </authorList>
    </citation>
    <scope>NUCLEOTIDE SEQUENCE [LARGE SCALE GENOMIC DNA]</scope>
</reference>
<gene>
    <name evidence="5" type="ORF">UR35_C0001G0007</name>
</gene>
<dbReference type="InterPro" id="IPR001173">
    <property type="entry name" value="Glyco_trans_2-like"/>
</dbReference>
<dbReference type="STRING" id="1618566.UR35_C0001G0007"/>
<evidence type="ECO:0000256" key="2">
    <source>
        <dbReference type="ARBA" id="ARBA00022676"/>
    </source>
</evidence>
<dbReference type="CDD" id="cd04186">
    <property type="entry name" value="GT_2_like_c"/>
    <property type="match status" value="1"/>
</dbReference>
<keyword evidence="3 5" id="KW-0808">Transferase</keyword>
<evidence type="ECO:0000256" key="3">
    <source>
        <dbReference type="ARBA" id="ARBA00022679"/>
    </source>
</evidence>
<dbReference type="PANTHER" id="PTHR43179">
    <property type="entry name" value="RHAMNOSYLTRANSFERASE WBBL"/>
    <property type="match status" value="1"/>
</dbReference>
<evidence type="ECO:0000313" key="5">
    <source>
        <dbReference type="EMBL" id="KKP45410.1"/>
    </source>
</evidence>
<evidence type="ECO:0000313" key="6">
    <source>
        <dbReference type="Proteomes" id="UP000034778"/>
    </source>
</evidence>
<evidence type="ECO:0000256" key="1">
    <source>
        <dbReference type="ARBA" id="ARBA00006739"/>
    </source>
</evidence>
<dbReference type="InterPro" id="IPR029044">
    <property type="entry name" value="Nucleotide-diphossugar_trans"/>
</dbReference>
<protein>
    <submittedName>
        <fullName evidence="5">Glycosyl transferase, family 2</fullName>
    </submittedName>
</protein>
<dbReference type="AlphaFoldDB" id="A0A0G0C2N2"/>
<feature type="domain" description="Glycosyltransferase 2-like" evidence="4">
    <location>
        <begin position="4"/>
        <end position="154"/>
    </location>
</feature>
<dbReference type="SUPFAM" id="SSF53448">
    <property type="entry name" value="Nucleotide-diphospho-sugar transferases"/>
    <property type="match status" value="1"/>
</dbReference>
<dbReference type="Proteomes" id="UP000034778">
    <property type="component" value="Unassembled WGS sequence"/>
</dbReference>
<comment type="caution">
    <text evidence="5">The sequence shown here is derived from an EMBL/GenBank/DDBJ whole genome shotgun (WGS) entry which is preliminary data.</text>
</comment>
<dbReference type="Gene3D" id="3.90.550.10">
    <property type="entry name" value="Spore Coat Polysaccharide Biosynthesis Protein SpsA, Chain A"/>
    <property type="match status" value="1"/>
</dbReference>
<dbReference type="Pfam" id="PF00535">
    <property type="entry name" value="Glycos_transf_2"/>
    <property type="match status" value="1"/>
</dbReference>